<dbReference type="Gene3D" id="3.30.70.330">
    <property type="match status" value="1"/>
</dbReference>
<feature type="compositionally biased region" description="Basic residues" evidence="1">
    <location>
        <begin position="102"/>
        <end position="114"/>
    </location>
</feature>
<feature type="region of interest" description="Disordered" evidence="1">
    <location>
        <begin position="223"/>
        <end position="279"/>
    </location>
</feature>
<dbReference type="CDD" id="cd00590">
    <property type="entry name" value="RRM_SF"/>
    <property type="match status" value="1"/>
</dbReference>
<gene>
    <name evidence="2" type="ORF">ABEB36_011860</name>
</gene>
<accession>A0ABD1E9A1</accession>
<feature type="compositionally biased region" description="Low complexity" evidence="1">
    <location>
        <begin position="256"/>
        <end position="279"/>
    </location>
</feature>
<organism evidence="2 3">
    <name type="scientific">Hypothenemus hampei</name>
    <name type="common">Coffee berry borer</name>
    <dbReference type="NCBI Taxonomy" id="57062"/>
    <lineage>
        <taxon>Eukaryota</taxon>
        <taxon>Metazoa</taxon>
        <taxon>Ecdysozoa</taxon>
        <taxon>Arthropoda</taxon>
        <taxon>Hexapoda</taxon>
        <taxon>Insecta</taxon>
        <taxon>Pterygota</taxon>
        <taxon>Neoptera</taxon>
        <taxon>Endopterygota</taxon>
        <taxon>Coleoptera</taxon>
        <taxon>Polyphaga</taxon>
        <taxon>Cucujiformia</taxon>
        <taxon>Curculionidae</taxon>
        <taxon>Scolytinae</taxon>
        <taxon>Hypothenemus</taxon>
    </lineage>
</organism>
<evidence type="ECO:0000313" key="3">
    <source>
        <dbReference type="Proteomes" id="UP001566132"/>
    </source>
</evidence>
<feature type="compositionally biased region" description="Polar residues" evidence="1">
    <location>
        <begin position="82"/>
        <end position="100"/>
    </location>
</feature>
<evidence type="ECO:0008006" key="4">
    <source>
        <dbReference type="Google" id="ProtNLM"/>
    </source>
</evidence>
<evidence type="ECO:0000256" key="1">
    <source>
        <dbReference type="SAM" id="MobiDB-lite"/>
    </source>
</evidence>
<dbReference type="PANTHER" id="PTHR22014:SF2">
    <property type="entry name" value="RNA-BINDING PROTEIN 33"/>
    <property type="match status" value="1"/>
</dbReference>
<protein>
    <recommendedName>
        <fullName evidence="4">RRM domain-containing protein</fullName>
    </recommendedName>
</protein>
<sequence length="548" mass="62700">MSELNEELLSDATDDCPDLEEAEEEALLQEDEDVLDLIPEEELQLDSTIEPSNLHVTEPKNEDLSIKTPPKPAIEEPKKAINNTPQRYNNNQSRGRNSLIQGRKKFSRNNRRIFNKPPPERNKTVLINPRFRGVVHVNNNARLAWDPQPSNIQEQSWMSTPPQIQYHIPPPPLMQPQSFHVPPPNMFQQPQAPPPPPFMGGYTHGQSVSVQNYMPPTPPLLNTSIGPPVFNQTPSFPPPNFGYRNGNHHHHHQQQQHHQGFSFEPPRQQQSPQFQSGPQTVERDLFNEKRKILNKKPLVHERLGTRQMKGPSVTIKNDNFRTPVVKEVVTVTNATTIKIEPRVEEKKEEEDEETRELRKKIEEQKRKRDEVLKWKEARRMENLQKTNEPTDIIASTKFPFASSRFHKRMPAHYNQGSGAGGGSTRQSVLHTLQTVEDSQHFAEDNDISGNNIKSFLAERKVLIKDEALLPTRKVVIKNIASSTCDKKIFQFCSNMGKVQNLHRNLNDCSATIVFESVALAHAFFKKYQRHMLDLSMIEVSLAPEESPG</sequence>
<dbReference type="PANTHER" id="PTHR22014">
    <property type="entry name" value="RNA-BINDING PROTEIN 33"/>
    <property type="match status" value="1"/>
</dbReference>
<proteinExistence type="predicted"/>
<feature type="compositionally biased region" description="Polar residues" evidence="1">
    <location>
        <begin position="223"/>
        <end position="234"/>
    </location>
</feature>
<dbReference type="InterPro" id="IPR035979">
    <property type="entry name" value="RBD_domain_sf"/>
</dbReference>
<comment type="caution">
    <text evidence="2">The sequence shown here is derived from an EMBL/GenBank/DDBJ whole genome shotgun (WGS) entry which is preliminary data.</text>
</comment>
<dbReference type="InterPro" id="IPR039878">
    <property type="entry name" value="RBM33"/>
</dbReference>
<dbReference type="AlphaFoldDB" id="A0ABD1E9A1"/>
<feature type="compositionally biased region" description="Polar residues" evidence="1">
    <location>
        <begin position="45"/>
        <end position="55"/>
    </location>
</feature>
<feature type="region of interest" description="Disordered" evidence="1">
    <location>
        <begin position="43"/>
        <end position="124"/>
    </location>
</feature>
<dbReference type="Proteomes" id="UP001566132">
    <property type="component" value="Unassembled WGS sequence"/>
</dbReference>
<reference evidence="2 3" key="1">
    <citation type="submission" date="2024-05" db="EMBL/GenBank/DDBJ databases">
        <title>Genetic variation in Jamaican populations of the coffee berry borer (Hypothenemus hampei).</title>
        <authorList>
            <person name="Errbii M."/>
            <person name="Myrie A."/>
        </authorList>
    </citation>
    <scope>NUCLEOTIDE SEQUENCE [LARGE SCALE GENOMIC DNA]</scope>
    <source>
        <strain evidence="2">JA-Hopewell-2020-01-JO</strain>
        <tissue evidence="2">Whole body</tissue>
    </source>
</reference>
<name>A0ABD1E9A1_HYPHA</name>
<evidence type="ECO:0000313" key="2">
    <source>
        <dbReference type="EMBL" id="KAL1491232.1"/>
    </source>
</evidence>
<dbReference type="EMBL" id="JBDJPC010000009">
    <property type="protein sequence ID" value="KAL1491232.1"/>
    <property type="molecule type" value="Genomic_DNA"/>
</dbReference>
<dbReference type="SUPFAM" id="SSF54928">
    <property type="entry name" value="RNA-binding domain, RBD"/>
    <property type="match status" value="1"/>
</dbReference>
<feature type="compositionally biased region" description="Basic residues" evidence="1">
    <location>
        <begin position="246"/>
        <end position="255"/>
    </location>
</feature>
<dbReference type="InterPro" id="IPR012677">
    <property type="entry name" value="Nucleotide-bd_a/b_plait_sf"/>
</dbReference>
<keyword evidence="3" id="KW-1185">Reference proteome</keyword>